<dbReference type="InterPro" id="IPR029030">
    <property type="entry name" value="Caspase-like_dom_sf"/>
</dbReference>
<evidence type="ECO:0000259" key="4">
    <source>
        <dbReference type="Pfam" id="PF15711"/>
    </source>
</evidence>
<dbReference type="InterPro" id="IPR029031">
    <property type="entry name" value="Gingipain_N_sf"/>
</dbReference>
<organism evidence="5 6">
    <name type="scientific">Rufibacter quisquiliarum</name>
    <dbReference type="NCBI Taxonomy" id="1549639"/>
    <lineage>
        <taxon>Bacteria</taxon>
        <taxon>Pseudomonadati</taxon>
        <taxon>Bacteroidota</taxon>
        <taxon>Cytophagia</taxon>
        <taxon>Cytophagales</taxon>
        <taxon>Hymenobacteraceae</taxon>
        <taxon>Rufibacter</taxon>
    </lineage>
</organism>
<evidence type="ECO:0000256" key="1">
    <source>
        <dbReference type="ARBA" id="ARBA00022729"/>
    </source>
</evidence>
<evidence type="ECO:0000313" key="5">
    <source>
        <dbReference type="EMBL" id="MBA9075797.1"/>
    </source>
</evidence>
<dbReference type="GO" id="GO:0006508">
    <property type="term" value="P:proteolysis"/>
    <property type="evidence" value="ECO:0007669"/>
    <property type="project" value="InterPro"/>
</dbReference>
<evidence type="ECO:0000259" key="2">
    <source>
        <dbReference type="Pfam" id="PF01364"/>
    </source>
</evidence>
<comment type="caution">
    <text evidence="5">The sequence shown here is derived from an EMBL/GenBank/DDBJ whole genome shotgun (WGS) entry which is preliminary data.</text>
</comment>
<keyword evidence="5" id="KW-0966">Cell projection</keyword>
<accession>A0A839GLI8</accession>
<dbReference type="Pfam" id="PF01364">
    <property type="entry name" value="Peptidase_C25"/>
    <property type="match status" value="1"/>
</dbReference>
<dbReference type="Pfam" id="PF15711">
    <property type="entry name" value="ILEI"/>
    <property type="match status" value="1"/>
</dbReference>
<dbReference type="Pfam" id="PF07705">
    <property type="entry name" value="CARDB"/>
    <property type="match status" value="1"/>
</dbReference>
<feature type="domain" description="CARDB" evidence="3">
    <location>
        <begin position="742"/>
        <end position="831"/>
    </location>
</feature>
<keyword evidence="6" id="KW-1185">Reference proteome</keyword>
<reference evidence="5 6" key="1">
    <citation type="submission" date="2020-08" db="EMBL/GenBank/DDBJ databases">
        <title>Genomic Encyclopedia of Type Strains, Phase IV (KMG-IV): sequencing the most valuable type-strain genomes for metagenomic binning, comparative biology and taxonomic classification.</title>
        <authorList>
            <person name="Goeker M."/>
        </authorList>
    </citation>
    <scope>NUCLEOTIDE SEQUENCE [LARGE SCALE GENOMIC DNA]</scope>
    <source>
        <strain evidence="5 6">DSM 29854</strain>
    </source>
</reference>
<dbReference type="InterPro" id="IPR001769">
    <property type="entry name" value="Gingipain"/>
</dbReference>
<dbReference type="Proteomes" id="UP000563094">
    <property type="component" value="Unassembled WGS sequence"/>
</dbReference>
<dbReference type="Gene3D" id="2.60.40.10">
    <property type="entry name" value="Immunoglobulins"/>
    <property type="match status" value="1"/>
</dbReference>
<dbReference type="Gene3D" id="3.40.50.10390">
    <property type="entry name" value="Gingipain r, domain 1"/>
    <property type="match status" value="1"/>
</dbReference>
<dbReference type="InterPro" id="IPR039477">
    <property type="entry name" value="ILEI/PANDER_dom"/>
</dbReference>
<keyword evidence="1" id="KW-0732">Signal</keyword>
<keyword evidence="5" id="KW-0969">Cilium</keyword>
<dbReference type="GO" id="GO:0008234">
    <property type="term" value="F:cysteine-type peptidase activity"/>
    <property type="evidence" value="ECO:0007669"/>
    <property type="project" value="InterPro"/>
</dbReference>
<dbReference type="Gene3D" id="2.60.40.4070">
    <property type="match status" value="1"/>
</dbReference>
<protein>
    <submittedName>
        <fullName evidence="5">Flagellar hook assembly protein FlgD</fullName>
    </submittedName>
</protein>
<dbReference type="CDD" id="cd02258">
    <property type="entry name" value="Peptidase_C25_N"/>
    <property type="match status" value="1"/>
</dbReference>
<proteinExistence type="predicted"/>
<name>A0A839GLI8_9BACT</name>
<dbReference type="InterPro" id="IPR013783">
    <property type="entry name" value="Ig-like_fold"/>
</dbReference>
<dbReference type="RefSeq" id="WP_377047706.1">
    <property type="nucleotide sequence ID" value="NZ_JBHLTU010000002.1"/>
</dbReference>
<dbReference type="EMBL" id="JACJIQ010000001">
    <property type="protein sequence ID" value="MBA9075797.1"/>
    <property type="molecule type" value="Genomic_DNA"/>
</dbReference>
<feature type="domain" description="Gingipain" evidence="2">
    <location>
        <begin position="355"/>
        <end position="716"/>
    </location>
</feature>
<dbReference type="Gene3D" id="3.40.50.1460">
    <property type="match status" value="1"/>
</dbReference>
<keyword evidence="5" id="KW-0282">Flagellum</keyword>
<evidence type="ECO:0000259" key="3">
    <source>
        <dbReference type="Pfam" id="PF07705"/>
    </source>
</evidence>
<evidence type="ECO:0000313" key="6">
    <source>
        <dbReference type="Proteomes" id="UP000563094"/>
    </source>
</evidence>
<sequence>MPATGIYRLDRNYLQAAGISGVDPRNLQLYRRGQEVAILVSGEADGSFDAGDFLEFYGEKNDGALDAELYKDPADQLNPHYSLYTDTASYFLTWSTRAGKRMQVTRSSPANITPEPWFWQTRLIQFTDSYSRGKAYGSNHMSWMDSAEGFMSGASSGTRNVVVDSLLNLYNLGPKPTVEVALAGSNASTPDVDVYAVNGTSERLLGNLMFPVYGSAKRSFPLEFSDIAANGRVTIRFISKNGSSTRVSYVKVKFPQRPIMHIAALGLENATSTTGSTLYNLEGTHAANAVAYDITSATNVVKIEGVANGTQRSFVFTQPASSSLQKGLLWAKAPMVPVSAREVKFRSFSGNSASYLILSHKSLMASFGTSTNPVKDYASYRASAAGGRHDTLVVDVDQLYDQFFYGDKSAASIRRFMKYMLAHGTPKYLFILGKGIEPDNVTLRRTPHTLAAKDLIPTGGVPSSDVFFTSNWELDQYEPLVATGRLPAQTPADVLAYLEKVKEHESLPQNAEWRKNILHLGGGTTPEEGKKLESYLNSYKAVIEGKLLGAEVKTRARESHQNLEVINVASELNRGLSLITFFGHSSSTTSDLDIGYVSAPQNGYNNRGKYPMILMNGCGAGNSSTVEVSFGENWLLTPAKGALLFMAHTSTGYPTLLYAFSRTFYEVAFSNEEFYGKPVGVIQQETVRQLDNSIAGFNSKAMLMQMDLKGDPAVALVAPQKPDYTINNSSLSIKSLDGRPLSAATEKFAVAVDIRNLGKAVDAPFYVKVKRVLPNGEVLQLDSVEVSHLYNRDTVEVMFESKVPVPGVNYFEATVDSRNTIEEIEEANNTARFEFFFPVSSVLALAPKNYSIVPTQTVKLIGQSTNLLTKAPDFYFEIDTVSTFNSAWKKSTVIPSTTLPIWEVTLLTPTGQNDSIVYFWRFRNKDIDPQEEVVWATSSFRHIPNSPAGWSQSKIAQLTEAGTKDLELDVPAKKMEFKKNVNKYIMIRGVGGNIHFGFPPNSIYIEGTRTIDADCYTDRPNMMAIVFDDKTLEPYMQMPEGLASLCGRPKEAKITYNFVDLRKPENLDKLEAFLRSVPDGYYVAMVGMRNVPYNTMSESLKAQFRGLGSALIDQLTAGDPFAIIGRKGAAMGTAQEVGPVRDGEIASADQAIVLEGQIKTSSGVGSISSTLIGPAKEWKSLQHQLVLENSDSYQLSVIGVDLEGKETTILKDVKSSTYDLSSVNPAIFPYLKLNLSLSDLENRSAPLLKEWLVLYEEVPEGVLRPDIIGLEKYASVAEQAAGGEVELQYAFHNITNIDFPEQLSVVATFFKDDGTSLSETFKVDQLLKQDTIYFKHKVSTLGLKGANRIRINVNPQLLPEQNYFNNTLEIPFNIGDFAGMPPVLDVAFDGSRILDGDIVSPSPVISIQLKDNSGKLPVKQSQKMKVYLRRPNATQAEEILVDTNQDVRVFPADEKNDLRVEYNPKMLPNGTYTLEAEGLDMNNNKLGGTYKINFIVENESSVTNFYPYPNPFSSKTRFIFTLTGSYIPERIKIQILTVTGKVVREIQKEELGALKIGNNITEFAWDGTDEFGDRLANGVYLYRVMMDTGATEMKHRTSKKIGDKGFKEGYGKIYILR</sequence>
<gene>
    <name evidence="5" type="ORF">FHS90_000494</name>
</gene>
<feature type="domain" description="ILEI/PANDER" evidence="4">
    <location>
        <begin position="1065"/>
        <end position="1129"/>
    </location>
</feature>
<dbReference type="SUPFAM" id="SSF52129">
    <property type="entry name" value="Caspase-like"/>
    <property type="match status" value="1"/>
</dbReference>
<dbReference type="InterPro" id="IPR011635">
    <property type="entry name" value="CARDB"/>
</dbReference>